<sequence>MFINTDSKFIWMNGEFLKWDETKVHALTHTLHYGVGVFEGVRAYKNDLGGAIFRLDDHTRRLFDAASKVNIDIPYSIEDLNQIQKDTLKQNKLEEAYIRPIVFFGSEELGLRASDLSVNVAVACWEWPSYMDPEKKKNGISIVTSPYKQYENPLYSNNKIVGTYVNSIMALHDALARGSDEALLMDIKGNISEGSGENLFIVKNGDIFTPTTENCLNGITRQSIIKIASDLNLKVKELNLQYEDLLNADEAFFTGTAVEVTPISKVDDRIIGSGKIGSTTQKLQSIFEDIVSAKNNQYKDWLYQI</sequence>
<organism evidence="22 23">
    <name type="scientific">SAR86 cluster bacterium</name>
    <dbReference type="NCBI Taxonomy" id="2030880"/>
    <lineage>
        <taxon>Bacteria</taxon>
        <taxon>Pseudomonadati</taxon>
        <taxon>Pseudomonadota</taxon>
        <taxon>Gammaproteobacteria</taxon>
        <taxon>SAR86 cluster</taxon>
    </lineage>
</organism>
<name>A0A368BYI2_9GAMM</name>
<evidence type="ECO:0000256" key="2">
    <source>
        <dbReference type="ARBA" id="ARBA00003109"/>
    </source>
</evidence>
<dbReference type="UniPathway" id="UPA00049">
    <property type="reaction ID" value="UER00062"/>
</dbReference>
<evidence type="ECO:0000256" key="1">
    <source>
        <dbReference type="ARBA" id="ARBA00001933"/>
    </source>
</evidence>
<evidence type="ECO:0000256" key="3">
    <source>
        <dbReference type="ARBA" id="ARBA00004824"/>
    </source>
</evidence>
<evidence type="ECO:0000313" key="23">
    <source>
        <dbReference type="Proteomes" id="UP000253307"/>
    </source>
</evidence>
<comment type="catalytic activity">
    <reaction evidence="17">
        <text>4-amino-4-deoxychorismate = 4-aminobenzoate + pyruvate + H(+)</text>
        <dbReference type="Rhea" id="RHEA:16201"/>
        <dbReference type="ChEBI" id="CHEBI:15361"/>
        <dbReference type="ChEBI" id="CHEBI:15378"/>
        <dbReference type="ChEBI" id="CHEBI:17836"/>
        <dbReference type="ChEBI" id="CHEBI:58406"/>
        <dbReference type="EC" id="4.1.3.38"/>
    </reaction>
</comment>
<evidence type="ECO:0000256" key="7">
    <source>
        <dbReference type="ARBA" id="ARBA00022576"/>
    </source>
</evidence>
<evidence type="ECO:0000256" key="18">
    <source>
        <dbReference type="ARBA" id="ARBA00054027"/>
    </source>
</evidence>
<comment type="pathway">
    <text evidence="13">Cofactor biosynthesis; tetrahydrofolate biosynthesis; 4-aminobenzoate from chorismate: step 2/2.</text>
</comment>
<protein>
    <recommendedName>
        <fullName evidence="21">Branched-chain-amino-acid aminotransferase</fullName>
        <shortName evidence="21">BCAT</shortName>
        <ecNumber evidence="21">2.6.1.42</ecNumber>
    </recommendedName>
</protein>
<dbReference type="Gene3D" id="3.20.10.10">
    <property type="entry name" value="D-amino Acid Aminotransferase, subunit A, domain 2"/>
    <property type="match status" value="1"/>
</dbReference>
<dbReference type="EMBL" id="QOPE01000010">
    <property type="protein sequence ID" value="RCL41872.1"/>
    <property type="molecule type" value="Genomic_DNA"/>
</dbReference>
<evidence type="ECO:0000256" key="14">
    <source>
        <dbReference type="ARBA" id="ARBA00048212"/>
    </source>
</evidence>
<comment type="catalytic activity">
    <reaction evidence="15 21">
        <text>L-isoleucine + 2-oxoglutarate = (S)-3-methyl-2-oxopentanoate + L-glutamate</text>
        <dbReference type="Rhea" id="RHEA:24801"/>
        <dbReference type="ChEBI" id="CHEBI:16810"/>
        <dbReference type="ChEBI" id="CHEBI:29985"/>
        <dbReference type="ChEBI" id="CHEBI:35146"/>
        <dbReference type="ChEBI" id="CHEBI:58045"/>
        <dbReference type="EC" id="2.6.1.42"/>
    </reaction>
</comment>
<comment type="catalytic activity">
    <reaction evidence="16 21">
        <text>L-leucine + 2-oxoglutarate = 4-methyl-2-oxopentanoate + L-glutamate</text>
        <dbReference type="Rhea" id="RHEA:18321"/>
        <dbReference type="ChEBI" id="CHEBI:16810"/>
        <dbReference type="ChEBI" id="CHEBI:17865"/>
        <dbReference type="ChEBI" id="CHEBI:29985"/>
        <dbReference type="ChEBI" id="CHEBI:57427"/>
        <dbReference type="EC" id="2.6.1.42"/>
    </reaction>
</comment>
<keyword evidence="11" id="KW-0289">Folate biosynthesis</keyword>
<dbReference type="Proteomes" id="UP000253307">
    <property type="component" value="Unassembled WGS sequence"/>
</dbReference>
<evidence type="ECO:0000256" key="13">
    <source>
        <dbReference type="ARBA" id="ARBA00035633"/>
    </source>
</evidence>
<comment type="cofactor">
    <cofactor evidence="1 20">
        <name>pyridoxal 5'-phosphate</name>
        <dbReference type="ChEBI" id="CHEBI:597326"/>
    </cofactor>
</comment>
<dbReference type="AlphaFoldDB" id="A0A368BYI2"/>
<dbReference type="InterPro" id="IPR018300">
    <property type="entry name" value="Aminotrans_IV_CS"/>
</dbReference>
<gene>
    <name evidence="21" type="primary">ilvE</name>
    <name evidence="22" type="ORF">DBW96_01905</name>
</gene>
<evidence type="ECO:0000256" key="12">
    <source>
        <dbReference type="ARBA" id="ARBA00023304"/>
    </source>
</evidence>
<dbReference type="EC" id="2.6.1.42" evidence="21"/>
<comment type="catalytic activity">
    <reaction evidence="14 21">
        <text>L-valine + 2-oxoglutarate = 3-methyl-2-oxobutanoate + L-glutamate</text>
        <dbReference type="Rhea" id="RHEA:24813"/>
        <dbReference type="ChEBI" id="CHEBI:11851"/>
        <dbReference type="ChEBI" id="CHEBI:16810"/>
        <dbReference type="ChEBI" id="CHEBI:29985"/>
        <dbReference type="ChEBI" id="CHEBI:57762"/>
        <dbReference type="EC" id="2.6.1.42"/>
    </reaction>
</comment>
<dbReference type="PANTHER" id="PTHR42743">
    <property type="entry name" value="AMINO-ACID AMINOTRANSFERASE"/>
    <property type="match status" value="1"/>
</dbReference>
<accession>A0A368BYI2</accession>
<comment type="pathway">
    <text evidence="4 21">Amino-acid biosynthesis; L-valine biosynthesis; L-valine from pyruvate: step 4/4.</text>
</comment>
<dbReference type="SUPFAM" id="SSF56752">
    <property type="entry name" value="D-aminoacid aminotransferase-like PLP-dependent enzymes"/>
    <property type="match status" value="1"/>
</dbReference>
<dbReference type="InterPro" id="IPR001544">
    <property type="entry name" value="Aminotrans_IV"/>
</dbReference>
<comment type="function">
    <text evidence="2 21">Acts on leucine, isoleucine and valine.</text>
</comment>
<dbReference type="InterPro" id="IPR036038">
    <property type="entry name" value="Aminotransferase-like"/>
</dbReference>
<dbReference type="GO" id="GO:0009097">
    <property type="term" value="P:isoleucine biosynthetic process"/>
    <property type="evidence" value="ECO:0007669"/>
    <property type="project" value="UniProtKB-UniPathway"/>
</dbReference>
<dbReference type="GO" id="GO:0006532">
    <property type="term" value="P:aspartate biosynthetic process"/>
    <property type="evidence" value="ECO:0007669"/>
    <property type="project" value="TreeGrafter"/>
</dbReference>
<evidence type="ECO:0000256" key="19">
    <source>
        <dbReference type="RuleBase" id="RU004106"/>
    </source>
</evidence>
<dbReference type="Pfam" id="PF01063">
    <property type="entry name" value="Aminotran_4"/>
    <property type="match status" value="1"/>
</dbReference>
<evidence type="ECO:0000256" key="4">
    <source>
        <dbReference type="ARBA" id="ARBA00004931"/>
    </source>
</evidence>
<dbReference type="InterPro" id="IPR043132">
    <property type="entry name" value="BCAT-like_C"/>
</dbReference>
<dbReference type="GO" id="GO:0052656">
    <property type="term" value="F:L-isoleucine-2-oxoglutarate transaminase activity"/>
    <property type="evidence" value="ECO:0007669"/>
    <property type="project" value="RHEA"/>
</dbReference>
<keyword evidence="10 20" id="KW-0663">Pyridoxal phosphate</keyword>
<dbReference type="GO" id="GO:0046656">
    <property type="term" value="P:folic acid biosynthetic process"/>
    <property type="evidence" value="ECO:0007669"/>
    <property type="project" value="UniProtKB-KW"/>
</dbReference>
<evidence type="ECO:0000256" key="17">
    <source>
        <dbReference type="ARBA" id="ARBA00049529"/>
    </source>
</evidence>
<dbReference type="Gene3D" id="3.30.470.10">
    <property type="match status" value="1"/>
</dbReference>
<comment type="pathway">
    <text evidence="5 21">Amino-acid biosynthesis; L-leucine biosynthesis; L-leucine from 3-methyl-2-oxobutanoate: step 4/4.</text>
</comment>
<dbReference type="InterPro" id="IPR005785">
    <property type="entry name" value="B_amino_transI"/>
</dbReference>
<keyword evidence="9 21" id="KW-0808">Transferase</keyword>
<dbReference type="UniPathway" id="UPA00048">
    <property type="reaction ID" value="UER00073"/>
</dbReference>
<dbReference type="PROSITE" id="PS00770">
    <property type="entry name" value="AA_TRANSFER_CLASS_4"/>
    <property type="match status" value="1"/>
</dbReference>
<keyword evidence="7 21" id="KW-0032">Aminotransferase</keyword>
<dbReference type="UniPathway" id="UPA00047">
    <property type="reaction ID" value="UER00058"/>
</dbReference>
<dbReference type="NCBIfam" id="NF005146">
    <property type="entry name" value="PRK06606.1"/>
    <property type="match status" value="1"/>
</dbReference>
<evidence type="ECO:0000256" key="8">
    <source>
        <dbReference type="ARBA" id="ARBA00022605"/>
    </source>
</evidence>
<dbReference type="GO" id="GO:0005829">
    <property type="term" value="C:cytosol"/>
    <property type="evidence" value="ECO:0007669"/>
    <property type="project" value="TreeGrafter"/>
</dbReference>
<comment type="caution">
    <text evidence="22">The sequence shown here is derived from an EMBL/GenBank/DDBJ whole genome shotgun (WGS) entry which is preliminary data.</text>
</comment>
<comment type="pathway">
    <text evidence="3 21">Amino-acid biosynthesis; L-isoleucine biosynthesis; L-isoleucine from 2-oxobutanoate: step 4/4.</text>
</comment>
<reference evidence="22 23" key="1">
    <citation type="journal article" date="2018" name="Microbiome">
        <title>Fine metagenomic profile of the Mediterranean stratified and mixed water columns revealed by assembly and recruitment.</title>
        <authorList>
            <person name="Haro-Moreno J.M."/>
            <person name="Lopez-Perez M."/>
            <person name="De La Torre J.R."/>
            <person name="Picazo A."/>
            <person name="Camacho A."/>
            <person name="Rodriguez-Valera F."/>
        </authorList>
    </citation>
    <scope>NUCLEOTIDE SEQUENCE [LARGE SCALE GENOMIC DNA]</scope>
    <source>
        <strain evidence="22">MED-G82</strain>
    </source>
</reference>
<dbReference type="GO" id="GO:0052655">
    <property type="term" value="F:L-valine-2-oxoglutarate transaminase activity"/>
    <property type="evidence" value="ECO:0007669"/>
    <property type="project" value="RHEA"/>
</dbReference>
<dbReference type="FunFam" id="3.20.10.10:FF:000002">
    <property type="entry name" value="D-alanine aminotransferase"/>
    <property type="match status" value="1"/>
</dbReference>
<evidence type="ECO:0000256" key="6">
    <source>
        <dbReference type="ARBA" id="ARBA00009320"/>
    </source>
</evidence>
<evidence type="ECO:0000256" key="9">
    <source>
        <dbReference type="ARBA" id="ARBA00022679"/>
    </source>
</evidence>
<dbReference type="NCBIfam" id="TIGR01122">
    <property type="entry name" value="ilvE_I"/>
    <property type="match status" value="1"/>
</dbReference>
<evidence type="ECO:0000256" key="5">
    <source>
        <dbReference type="ARBA" id="ARBA00005072"/>
    </source>
</evidence>
<evidence type="ECO:0000313" key="22">
    <source>
        <dbReference type="EMBL" id="RCL41872.1"/>
    </source>
</evidence>
<dbReference type="GO" id="GO:0009098">
    <property type="term" value="P:L-leucine biosynthetic process"/>
    <property type="evidence" value="ECO:0007669"/>
    <property type="project" value="UniProtKB-UniPathway"/>
</dbReference>
<dbReference type="GO" id="GO:0009099">
    <property type="term" value="P:L-valine biosynthetic process"/>
    <property type="evidence" value="ECO:0007669"/>
    <property type="project" value="UniProtKB-UniPathway"/>
</dbReference>
<evidence type="ECO:0000256" key="10">
    <source>
        <dbReference type="ARBA" id="ARBA00022898"/>
    </source>
</evidence>
<comment type="function">
    <text evidence="18">Involved in the biosynthesis of p-aminobenzoate (PABA), a precursor of tetrahydrofolate. Converts 4-amino-4-deoxychorismate into 4-aminobenzoate (PABA) and pyruvate.</text>
</comment>
<dbReference type="GO" id="GO:0008696">
    <property type="term" value="F:4-amino-4-deoxychorismate lyase activity"/>
    <property type="evidence" value="ECO:0007669"/>
    <property type="project" value="UniProtKB-EC"/>
</dbReference>
<keyword evidence="12 21" id="KW-0100">Branched-chain amino acid biosynthesis</keyword>
<comment type="similarity">
    <text evidence="6 19">Belongs to the class-IV pyridoxal-phosphate-dependent aminotransferase family.</text>
</comment>
<keyword evidence="8 21" id="KW-0028">Amino-acid biosynthesis</keyword>
<dbReference type="GO" id="GO:0052654">
    <property type="term" value="F:L-leucine-2-oxoglutarate transaminase activity"/>
    <property type="evidence" value="ECO:0007669"/>
    <property type="project" value="RHEA"/>
</dbReference>
<dbReference type="InterPro" id="IPR050571">
    <property type="entry name" value="Class-IV_PLP-Dep_Aminotrnsfr"/>
</dbReference>
<dbReference type="CDD" id="cd00449">
    <property type="entry name" value="PLPDE_IV"/>
    <property type="match status" value="1"/>
</dbReference>
<evidence type="ECO:0000256" key="21">
    <source>
        <dbReference type="RuleBase" id="RU364094"/>
    </source>
</evidence>
<evidence type="ECO:0000256" key="11">
    <source>
        <dbReference type="ARBA" id="ARBA00022909"/>
    </source>
</evidence>
<evidence type="ECO:0000256" key="20">
    <source>
        <dbReference type="RuleBase" id="RU004516"/>
    </source>
</evidence>
<dbReference type="PANTHER" id="PTHR42743:SF11">
    <property type="entry name" value="AMINODEOXYCHORISMATE LYASE"/>
    <property type="match status" value="1"/>
</dbReference>
<evidence type="ECO:0000256" key="15">
    <source>
        <dbReference type="ARBA" id="ARBA00048798"/>
    </source>
</evidence>
<proteinExistence type="inferred from homology"/>
<evidence type="ECO:0000256" key="16">
    <source>
        <dbReference type="ARBA" id="ARBA00049229"/>
    </source>
</evidence>
<dbReference type="InterPro" id="IPR043131">
    <property type="entry name" value="BCAT-like_N"/>
</dbReference>